<gene>
    <name evidence="1" type="ORF">I532_17148</name>
</gene>
<dbReference type="GeneID" id="89498262"/>
<comment type="caution">
    <text evidence="1">The sequence shown here is derived from an EMBL/GenBank/DDBJ whole genome shotgun (WGS) entry which is preliminary data.</text>
</comment>
<name>M8DE55_9BACL</name>
<keyword evidence="2" id="KW-1185">Reference proteome</keyword>
<dbReference type="STRING" id="1300222.I532_17148"/>
<evidence type="ECO:0008006" key="3">
    <source>
        <dbReference type="Google" id="ProtNLM"/>
    </source>
</evidence>
<reference evidence="1 2" key="1">
    <citation type="submission" date="2013-03" db="EMBL/GenBank/DDBJ databases">
        <title>Assembly of a new bacterial strain Brevibacillus borstelensis AK1.</title>
        <authorList>
            <person name="Rajan I."/>
            <person name="PoliReddy D."/>
            <person name="Sugumar T."/>
            <person name="Rathinam K."/>
            <person name="Alqarawi S."/>
            <person name="Khalil A.B."/>
            <person name="Sivakumar N."/>
        </authorList>
    </citation>
    <scope>NUCLEOTIDE SEQUENCE [LARGE SCALE GENOMIC DNA]</scope>
    <source>
        <strain evidence="1 2">AK1</strain>
    </source>
</reference>
<dbReference type="OrthoDB" id="2381902at2"/>
<dbReference type="Pfam" id="PF11256">
    <property type="entry name" value="SAV0927-like"/>
    <property type="match status" value="1"/>
</dbReference>
<dbReference type="AlphaFoldDB" id="M8DE55"/>
<dbReference type="RefSeq" id="WP_003389730.1">
    <property type="nucleotide sequence ID" value="NZ_APBN01000007.1"/>
</dbReference>
<dbReference type="PATRIC" id="fig|1300222.3.peg.3594"/>
<protein>
    <recommendedName>
        <fullName evidence="3">Cytosolic protein</fullName>
    </recommendedName>
</protein>
<sequence length="98" mass="11146">MSNDLFYLYDESEETKTRFVSFMAESTRFDLAIMTTNRFYGKKLVINIQNGRSAIIGSDDLEEEGYLEFAFNLNETEAAELKAFLEQIIYTAGAGDSD</sequence>
<evidence type="ECO:0000313" key="2">
    <source>
        <dbReference type="Proteomes" id="UP000012081"/>
    </source>
</evidence>
<evidence type="ECO:0000313" key="1">
    <source>
        <dbReference type="EMBL" id="EMT51672.1"/>
    </source>
</evidence>
<dbReference type="Proteomes" id="UP000012081">
    <property type="component" value="Unassembled WGS sequence"/>
</dbReference>
<organism evidence="1 2">
    <name type="scientific">Brevibacillus borstelensis AK1</name>
    <dbReference type="NCBI Taxonomy" id="1300222"/>
    <lineage>
        <taxon>Bacteria</taxon>
        <taxon>Bacillati</taxon>
        <taxon>Bacillota</taxon>
        <taxon>Bacilli</taxon>
        <taxon>Bacillales</taxon>
        <taxon>Paenibacillaceae</taxon>
        <taxon>Brevibacillus</taxon>
    </lineage>
</organism>
<accession>M8DE55</accession>
<proteinExistence type="predicted"/>
<dbReference type="InterPro" id="IPR021415">
    <property type="entry name" value="SAV0927-like"/>
</dbReference>
<dbReference type="EMBL" id="APBN01000007">
    <property type="protein sequence ID" value="EMT51672.1"/>
    <property type="molecule type" value="Genomic_DNA"/>
</dbReference>